<organism evidence="1 2">
    <name type="scientific">Araneus ventricosus</name>
    <name type="common">Orbweaver spider</name>
    <name type="synonym">Epeira ventricosa</name>
    <dbReference type="NCBI Taxonomy" id="182803"/>
    <lineage>
        <taxon>Eukaryota</taxon>
        <taxon>Metazoa</taxon>
        <taxon>Ecdysozoa</taxon>
        <taxon>Arthropoda</taxon>
        <taxon>Chelicerata</taxon>
        <taxon>Arachnida</taxon>
        <taxon>Araneae</taxon>
        <taxon>Araneomorphae</taxon>
        <taxon>Entelegynae</taxon>
        <taxon>Araneoidea</taxon>
        <taxon>Araneidae</taxon>
        <taxon>Araneus</taxon>
    </lineage>
</organism>
<accession>A0A4Y2T8K1</accession>
<proteinExistence type="predicted"/>
<dbReference type="Proteomes" id="UP000499080">
    <property type="component" value="Unassembled WGS sequence"/>
</dbReference>
<gene>
    <name evidence="1" type="ORF">AVEN_76275_1</name>
</gene>
<dbReference type="EMBL" id="BGPR01026864">
    <property type="protein sequence ID" value="GBN96907.1"/>
    <property type="molecule type" value="Genomic_DNA"/>
</dbReference>
<comment type="caution">
    <text evidence="1">The sequence shown here is derived from an EMBL/GenBank/DDBJ whole genome shotgun (WGS) entry which is preliminary data.</text>
</comment>
<protein>
    <submittedName>
        <fullName evidence="1">Uncharacterized protein</fullName>
    </submittedName>
</protein>
<sequence length="92" mass="10164">MAAVFWRNSVNDRKVKGSGLDGDLSTVPTGSCNCVCFLIRYSTIRCSAGRITTAINPQNMGHGYRAILRHLTIEKEIFFLSHTFEGPKLSSV</sequence>
<reference evidence="1 2" key="1">
    <citation type="journal article" date="2019" name="Sci. Rep.">
        <title>Orb-weaving spider Araneus ventricosus genome elucidates the spidroin gene catalogue.</title>
        <authorList>
            <person name="Kono N."/>
            <person name="Nakamura H."/>
            <person name="Ohtoshi R."/>
            <person name="Moran D.A.P."/>
            <person name="Shinohara A."/>
            <person name="Yoshida Y."/>
            <person name="Fujiwara M."/>
            <person name="Mori M."/>
            <person name="Tomita M."/>
            <person name="Arakawa K."/>
        </authorList>
    </citation>
    <scope>NUCLEOTIDE SEQUENCE [LARGE SCALE GENOMIC DNA]</scope>
</reference>
<name>A0A4Y2T8K1_ARAVE</name>
<evidence type="ECO:0000313" key="2">
    <source>
        <dbReference type="Proteomes" id="UP000499080"/>
    </source>
</evidence>
<evidence type="ECO:0000313" key="1">
    <source>
        <dbReference type="EMBL" id="GBN96907.1"/>
    </source>
</evidence>
<dbReference type="AlphaFoldDB" id="A0A4Y2T8K1"/>
<keyword evidence="2" id="KW-1185">Reference proteome</keyword>